<dbReference type="Gene3D" id="3.30.2310.20">
    <property type="entry name" value="RelE-like"/>
    <property type="match status" value="1"/>
</dbReference>
<name>A0A4Y9JCZ0_9STRE</name>
<keyword evidence="3" id="KW-0472">Membrane</keyword>
<gene>
    <name evidence="4" type="ORF">E4T82_04820</name>
</gene>
<protein>
    <submittedName>
        <fullName evidence="4">Type II toxin-antitoxin system RelE/ParE family toxin</fullName>
    </submittedName>
</protein>
<keyword evidence="2" id="KW-1277">Toxin-antitoxin system</keyword>
<evidence type="ECO:0000256" key="2">
    <source>
        <dbReference type="ARBA" id="ARBA00022649"/>
    </source>
</evidence>
<comment type="caution">
    <text evidence="4">The sequence shown here is derived from an EMBL/GenBank/DDBJ whole genome shotgun (WGS) entry which is preliminary data.</text>
</comment>
<dbReference type="AlphaFoldDB" id="A0A4Y9JCZ0"/>
<dbReference type="Pfam" id="PF05016">
    <property type="entry name" value="ParE_toxin"/>
    <property type="match status" value="1"/>
</dbReference>
<evidence type="ECO:0000256" key="3">
    <source>
        <dbReference type="SAM" id="Phobius"/>
    </source>
</evidence>
<evidence type="ECO:0000256" key="1">
    <source>
        <dbReference type="ARBA" id="ARBA00006226"/>
    </source>
</evidence>
<dbReference type="Proteomes" id="UP000297253">
    <property type="component" value="Unassembled WGS sequence"/>
</dbReference>
<organism evidence="4 5">
    <name type="scientific">Streptococcus cuniculi</name>
    <dbReference type="NCBI Taxonomy" id="1432788"/>
    <lineage>
        <taxon>Bacteria</taxon>
        <taxon>Bacillati</taxon>
        <taxon>Bacillota</taxon>
        <taxon>Bacilli</taxon>
        <taxon>Lactobacillales</taxon>
        <taxon>Streptococcaceae</taxon>
        <taxon>Streptococcus</taxon>
    </lineage>
</organism>
<dbReference type="EMBL" id="SPPD01000005">
    <property type="protein sequence ID" value="TFU98048.1"/>
    <property type="molecule type" value="Genomic_DNA"/>
</dbReference>
<dbReference type="OrthoDB" id="362857at2"/>
<dbReference type="RefSeq" id="WP_135181732.1">
    <property type="nucleotide sequence ID" value="NZ_JADGKZ010000005.1"/>
</dbReference>
<sequence length="106" mass="12194">MVSKLIITTDAEQDLDSIYDYILNHFLSPQAAENTMSNIKLGIKRILDIPEIGINVSERVGREFPAEQKLRMLIVGSYLVFYIIDAQTAVILRVTHQKRDWISLFK</sequence>
<keyword evidence="3" id="KW-0812">Transmembrane</keyword>
<keyword evidence="3" id="KW-1133">Transmembrane helix</keyword>
<dbReference type="InterPro" id="IPR035093">
    <property type="entry name" value="RelE/ParE_toxin_dom_sf"/>
</dbReference>
<proteinExistence type="inferred from homology"/>
<dbReference type="InterPro" id="IPR007712">
    <property type="entry name" value="RelE/ParE_toxin"/>
</dbReference>
<dbReference type="InterPro" id="IPR051803">
    <property type="entry name" value="TA_system_RelE-like_toxin"/>
</dbReference>
<dbReference type="PANTHER" id="PTHR33755">
    <property type="entry name" value="TOXIN PARE1-RELATED"/>
    <property type="match status" value="1"/>
</dbReference>
<feature type="transmembrane region" description="Helical" evidence="3">
    <location>
        <begin position="72"/>
        <end position="92"/>
    </location>
</feature>
<evidence type="ECO:0000313" key="4">
    <source>
        <dbReference type="EMBL" id="TFU98048.1"/>
    </source>
</evidence>
<comment type="similarity">
    <text evidence="1">Belongs to the RelE toxin family.</text>
</comment>
<reference evidence="4 5" key="1">
    <citation type="submission" date="2019-03" db="EMBL/GenBank/DDBJ databases">
        <title>Diversity of the mouse oral microbiome.</title>
        <authorList>
            <person name="Joseph S."/>
            <person name="Aduse-Opoku J."/>
            <person name="Curtis M."/>
            <person name="Wade W."/>
            <person name="Hashim A."/>
        </authorList>
    </citation>
    <scope>NUCLEOTIDE SEQUENCE [LARGE SCALE GENOMIC DNA]</scope>
    <source>
        <strain evidence="4 5">WM131</strain>
    </source>
</reference>
<evidence type="ECO:0000313" key="5">
    <source>
        <dbReference type="Proteomes" id="UP000297253"/>
    </source>
</evidence>
<accession>A0A4Y9JCZ0</accession>